<dbReference type="PANTHER" id="PTHR30386">
    <property type="entry name" value="MEMBRANE FUSION SUBUNIT OF EMRAB-TOLC MULTIDRUG EFFLUX PUMP"/>
    <property type="match status" value="1"/>
</dbReference>
<dbReference type="Gene3D" id="2.40.30.170">
    <property type="match status" value="1"/>
</dbReference>
<dbReference type="PANTHER" id="PTHR30386:SF28">
    <property type="entry name" value="EXPORTED PROTEIN"/>
    <property type="match status" value="1"/>
</dbReference>
<sequence length="443" mass="48767">MEGSVRTQAIDAGPGKALAPKDSLFRPQVLVEQQTQWLGTVLLKPRPSQRWFTAIALVLTAGILSLLFCASYARKAHVGGWLVPEQGVARVFASQPGVVTSFFVKEGDAVRKGQPLVALSTEQQSVNLGDTQASIARAMAARRESLLQEGRQNQQLLKQQSKAITDRLTALSLEQAQLKEEIDLQRSRLQLAIKTEERQKDLVDRGFISQQQLQTAAEARIEQAAKLRALERNRMILQRDRLGLEGELRDLPIKFQAQDASIARNISVIGQELAEAEARREIVVPAPQDGTVSAVQVELGGGVKPAVPLLSIIPSGTRLEAHLYAPSRAIGFLQAGQRVLLRYQAYPYQKFGHYEGTISSIAKSAISPAELPPQLAGLVNAPGSTEAVYRVTVRLTTQDVTAYGKALRLQPNMQLDADIVLERRRLYEWVLDPLYSFTGKWNG</sequence>
<dbReference type="InterPro" id="IPR050739">
    <property type="entry name" value="MFP"/>
</dbReference>
<evidence type="ECO:0000259" key="3">
    <source>
        <dbReference type="Pfam" id="PF26002"/>
    </source>
</evidence>
<evidence type="ECO:0000256" key="1">
    <source>
        <dbReference type="SAM" id="Coils"/>
    </source>
</evidence>
<dbReference type="SUPFAM" id="SSF51230">
    <property type="entry name" value="Single hybrid motif"/>
    <property type="match status" value="1"/>
</dbReference>
<comment type="caution">
    <text evidence="4">The sequence shown here is derived from an EMBL/GenBank/DDBJ whole genome shotgun (WGS) entry which is preliminary data.</text>
</comment>
<gene>
    <name evidence="4" type="ORF">SAMN06295970_13329</name>
</gene>
<evidence type="ECO:0000313" key="5">
    <source>
        <dbReference type="Proteomes" id="UP001158049"/>
    </source>
</evidence>
<feature type="coiled-coil region" evidence="1">
    <location>
        <begin position="168"/>
        <end position="247"/>
    </location>
</feature>
<protein>
    <submittedName>
        <fullName evidence="4">Membrane fusion protein</fullName>
    </submittedName>
</protein>
<keyword evidence="2" id="KW-0472">Membrane</keyword>
<organism evidence="4 5">
    <name type="scientific">Noviherbaspirillum suwonense</name>
    <dbReference type="NCBI Taxonomy" id="1224511"/>
    <lineage>
        <taxon>Bacteria</taxon>
        <taxon>Pseudomonadati</taxon>
        <taxon>Pseudomonadota</taxon>
        <taxon>Betaproteobacteria</taxon>
        <taxon>Burkholderiales</taxon>
        <taxon>Oxalobacteraceae</taxon>
        <taxon>Noviherbaspirillum</taxon>
    </lineage>
</organism>
<feature type="domain" description="AprE-like beta-barrel" evidence="3">
    <location>
        <begin position="326"/>
        <end position="420"/>
    </location>
</feature>
<feature type="transmembrane region" description="Helical" evidence="2">
    <location>
        <begin position="51"/>
        <end position="73"/>
    </location>
</feature>
<dbReference type="InterPro" id="IPR058982">
    <property type="entry name" value="Beta-barrel_AprE"/>
</dbReference>
<dbReference type="InterPro" id="IPR011053">
    <property type="entry name" value="Single_hybrid_motif"/>
</dbReference>
<dbReference type="EMBL" id="FXUL01000033">
    <property type="protein sequence ID" value="SMP79949.1"/>
    <property type="molecule type" value="Genomic_DNA"/>
</dbReference>
<proteinExistence type="predicted"/>
<accession>A0ABY1QTK0</accession>
<reference evidence="4 5" key="1">
    <citation type="submission" date="2017-05" db="EMBL/GenBank/DDBJ databases">
        <authorList>
            <person name="Varghese N."/>
            <person name="Submissions S."/>
        </authorList>
    </citation>
    <scope>NUCLEOTIDE SEQUENCE [LARGE SCALE GENOMIC DNA]</scope>
    <source>
        <strain evidence="4 5">DSM 26001</strain>
    </source>
</reference>
<keyword evidence="5" id="KW-1185">Reference proteome</keyword>
<dbReference type="Proteomes" id="UP001158049">
    <property type="component" value="Unassembled WGS sequence"/>
</dbReference>
<dbReference type="RefSeq" id="WP_283445372.1">
    <property type="nucleotide sequence ID" value="NZ_FXUL01000033.1"/>
</dbReference>
<dbReference type="PRINTS" id="PR01490">
    <property type="entry name" value="RTXTOXIND"/>
</dbReference>
<keyword evidence="2" id="KW-1133">Transmembrane helix</keyword>
<evidence type="ECO:0000313" key="4">
    <source>
        <dbReference type="EMBL" id="SMP79949.1"/>
    </source>
</evidence>
<name>A0ABY1QTK0_9BURK</name>
<dbReference type="Pfam" id="PF26002">
    <property type="entry name" value="Beta-barrel_AprE"/>
    <property type="match status" value="1"/>
</dbReference>
<evidence type="ECO:0000256" key="2">
    <source>
        <dbReference type="SAM" id="Phobius"/>
    </source>
</evidence>
<keyword evidence="1" id="KW-0175">Coiled coil</keyword>
<keyword evidence="2" id="KW-0812">Transmembrane</keyword>
<dbReference type="Gene3D" id="2.40.50.100">
    <property type="match status" value="1"/>
</dbReference>